<organism evidence="2 3">
    <name type="scientific">Flavobacterium luteum</name>
    <dbReference type="NCBI Taxonomy" id="2026654"/>
    <lineage>
        <taxon>Bacteria</taxon>
        <taxon>Pseudomonadati</taxon>
        <taxon>Bacteroidota</taxon>
        <taxon>Flavobacteriia</taxon>
        <taxon>Flavobacteriales</taxon>
        <taxon>Flavobacteriaceae</taxon>
        <taxon>Flavobacterium</taxon>
    </lineage>
</organism>
<sequence>MKKYMIIGAVLISSMIFAQAKQPKLEIVGKQVKATYFYDNGQVQQQGFLKDGKLEGKWVAFDIKGNKKSIGEYKNGKKTGSWFFWNDVILSEVDYSNNQITFVKNWKQESLAVN</sequence>
<evidence type="ECO:0000313" key="3">
    <source>
        <dbReference type="Proteomes" id="UP000490922"/>
    </source>
</evidence>
<evidence type="ECO:0000256" key="1">
    <source>
        <dbReference type="SAM" id="SignalP"/>
    </source>
</evidence>
<protein>
    <submittedName>
        <fullName evidence="2">Membrane-binding protein</fullName>
    </submittedName>
</protein>
<dbReference type="EMBL" id="WAEM01000002">
    <property type="protein sequence ID" value="KAB1156853.1"/>
    <property type="molecule type" value="Genomic_DNA"/>
</dbReference>
<keyword evidence="1" id="KW-0732">Signal</keyword>
<name>A0A7J5AH80_9FLAO</name>
<dbReference type="OrthoDB" id="1467310at2"/>
<proteinExistence type="predicted"/>
<gene>
    <name evidence="2" type="ORF">F6464_05745</name>
</gene>
<dbReference type="SUPFAM" id="SSF82185">
    <property type="entry name" value="Histone H3 K4-specific methyltransferase SET7/9 N-terminal domain"/>
    <property type="match status" value="1"/>
</dbReference>
<reference evidence="2 3" key="1">
    <citation type="submission" date="2019-09" db="EMBL/GenBank/DDBJ databases">
        <title>Flavobacterium sp. nov., isolated from glacier ice.</title>
        <authorList>
            <person name="Liu Q."/>
        </authorList>
    </citation>
    <scope>NUCLEOTIDE SEQUENCE [LARGE SCALE GENOMIC DNA]</scope>
    <source>
        <strain evidence="2 3">NBRC 112527</strain>
    </source>
</reference>
<keyword evidence="3" id="KW-1185">Reference proteome</keyword>
<dbReference type="Proteomes" id="UP000490922">
    <property type="component" value="Unassembled WGS sequence"/>
</dbReference>
<dbReference type="Gene3D" id="2.20.110.10">
    <property type="entry name" value="Histone H3 K4-specific methyltransferase SET7/9 N-terminal domain"/>
    <property type="match status" value="1"/>
</dbReference>
<dbReference type="AlphaFoldDB" id="A0A7J5AH80"/>
<feature type="signal peptide" evidence="1">
    <location>
        <begin position="1"/>
        <end position="20"/>
    </location>
</feature>
<comment type="caution">
    <text evidence="2">The sequence shown here is derived from an EMBL/GenBank/DDBJ whole genome shotgun (WGS) entry which is preliminary data.</text>
</comment>
<feature type="chain" id="PRO_5029779060" evidence="1">
    <location>
        <begin position="21"/>
        <end position="114"/>
    </location>
</feature>
<accession>A0A7J5AH80</accession>
<dbReference type="RefSeq" id="WP_151106847.1">
    <property type="nucleotide sequence ID" value="NZ_WAEM01000002.1"/>
</dbReference>
<evidence type="ECO:0000313" key="2">
    <source>
        <dbReference type="EMBL" id="KAB1156853.1"/>
    </source>
</evidence>